<name>A0A942TH82_9BACI</name>
<comment type="caution">
    <text evidence="1">The sequence shown here is derived from an EMBL/GenBank/DDBJ whole genome shotgun (WGS) entry which is preliminary data.</text>
</comment>
<evidence type="ECO:0000313" key="1">
    <source>
        <dbReference type="EMBL" id="MBS4196314.1"/>
    </source>
</evidence>
<reference evidence="1 2" key="1">
    <citation type="submission" date="2021-05" db="EMBL/GenBank/DDBJ databases">
        <title>Novel Bacillus species.</title>
        <authorList>
            <person name="Liu G."/>
        </authorList>
    </citation>
    <scope>NUCLEOTIDE SEQUENCE [LARGE SCALE GENOMIC DNA]</scope>
    <source>
        <strain evidence="2">FJAT-49780</strain>
    </source>
</reference>
<protein>
    <submittedName>
        <fullName evidence="1">Uncharacterized protein</fullName>
    </submittedName>
</protein>
<evidence type="ECO:0000313" key="2">
    <source>
        <dbReference type="Proteomes" id="UP000681414"/>
    </source>
</evidence>
<dbReference type="RefSeq" id="WP_213125452.1">
    <property type="nucleotide sequence ID" value="NZ_JAGYPG010000002.1"/>
</dbReference>
<accession>A0A942TH82</accession>
<organism evidence="1 2">
    <name type="scientific">Lederbergia citri</name>
    <dbReference type="NCBI Taxonomy" id="2833580"/>
    <lineage>
        <taxon>Bacteria</taxon>
        <taxon>Bacillati</taxon>
        <taxon>Bacillota</taxon>
        <taxon>Bacilli</taxon>
        <taxon>Bacillales</taxon>
        <taxon>Bacillaceae</taxon>
        <taxon>Lederbergia</taxon>
    </lineage>
</organism>
<sequence>MRDDIVVDSSKIVSLENYNFSGLDASLIGAIKSVIDYYQLPLTTSWIYGMTGYAFLHVLDEEMVKPNIGPPEPEIFKLIRNLGIDINGFHDYAEGEDFKNLQAVAWEKAKLAIRSKQPVFAKNIDIRNQTSVVYAYSDIGYYTKSWHTGYEHSEDVIPWKALGLGLCPCINCVNSRKESKFVTPTGGLISLHWAKPIEAVDELKAFKEALEFVIHLNEEGIYKWEGKAYFVGQKAYERWLTAIENNAINKYYFSLFIEILNEGRHHAAKFLAEIKEKFAFIDKQLIDDGITTYSAITSRYKMLNEMYPYEEPPVIELNEKERCITIVKELMDLENKALNTLNEIYACLK</sequence>
<dbReference type="EMBL" id="JAGYPG010000002">
    <property type="protein sequence ID" value="MBS4196314.1"/>
    <property type="molecule type" value="Genomic_DNA"/>
</dbReference>
<proteinExistence type="predicted"/>
<keyword evidence="2" id="KW-1185">Reference proteome</keyword>
<dbReference type="AlphaFoldDB" id="A0A942TH82"/>
<gene>
    <name evidence="1" type="ORF">KHA97_14700</name>
</gene>
<dbReference type="Proteomes" id="UP000681414">
    <property type="component" value="Unassembled WGS sequence"/>
</dbReference>